<evidence type="ECO:0000256" key="3">
    <source>
        <dbReference type="ARBA" id="ARBA00022516"/>
    </source>
</evidence>
<dbReference type="Pfam" id="PF19279">
    <property type="entry name" value="YegS_C"/>
    <property type="match status" value="1"/>
</dbReference>
<evidence type="ECO:0000313" key="14">
    <source>
        <dbReference type="EMBL" id="OJG19356.1"/>
    </source>
</evidence>
<dbReference type="InterPro" id="IPR001206">
    <property type="entry name" value="Diacylglycerol_kinase_cat_dom"/>
</dbReference>
<comment type="cofactor">
    <cofactor evidence="1">
        <name>Mg(2+)</name>
        <dbReference type="ChEBI" id="CHEBI:18420"/>
    </cofactor>
</comment>
<reference evidence="14 15" key="1">
    <citation type="submission" date="2014-12" db="EMBL/GenBank/DDBJ databases">
        <title>Draft genome sequences of 29 type strains of Enterococci.</title>
        <authorList>
            <person name="Zhong Z."/>
            <person name="Sun Z."/>
            <person name="Liu W."/>
            <person name="Zhang W."/>
            <person name="Zhang H."/>
        </authorList>
    </citation>
    <scope>NUCLEOTIDE SEQUENCE [LARGE SCALE GENOMIC DNA]</scope>
    <source>
        <strain evidence="14 15">DSM 17029</strain>
    </source>
</reference>
<dbReference type="InterPro" id="IPR017438">
    <property type="entry name" value="ATP-NAD_kinase_N"/>
</dbReference>
<keyword evidence="12" id="KW-1208">Phospholipid metabolism</keyword>
<dbReference type="InterPro" id="IPR005218">
    <property type="entry name" value="Diacylglycerol/lipid_kinase"/>
</dbReference>
<organism evidence="14 15">
    <name type="scientific">Enterococcus canis</name>
    <dbReference type="NCBI Taxonomy" id="214095"/>
    <lineage>
        <taxon>Bacteria</taxon>
        <taxon>Bacillati</taxon>
        <taxon>Bacillota</taxon>
        <taxon>Bacilli</taxon>
        <taxon>Lactobacillales</taxon>
        <taxon>Enterococcaceae</taxon>
        <taxon>Enterococcus</taxon>
    </lineage>
</organism>
<evidence type="ECO:0000256" key="9">
    <source>
        <dbReference type="ARBA" id="ARBA00022842"/>
    </source>
</evidence>
<evidence type="ECO:0000256" key="11">
    <source>
        <dbReference type="ARBA" id="ARBA00023209"/>
    </source>
</evidence>
<evidence type="ECO:0000256" key="1">
    <source>
        <dbReference type="ARBA" id="ARBA00001946"/>
    </source>
</evidence>
<keyword evidence="6" id="KW-0547">Nucleotide-binding</keyword>
<dbReference type="GO" id="GO:0008654">
    <property type="term" value="P:phospholipid biosynthetic process"/>
    <property type="evidence" value="ECO:0007669"/>
    <property type="project" value="UniProtKB-KW"/>
</dbReference>
<keyword evidence="3" id="KW-0444">Lipid biosynthesis</keyword>
<dbReference type="GO" id="GO:0005886">
    <property type="term" value="C:plasma membrane"/>
    <property type="evidence" value="ECO:0007669"/>
    <property type="project" value="TreeGrafter"/>
</dbReference>
<evidence type="ECO:0000256" key="7">
    <source>
        <dbReference type="ARBA" id="ARBA00022777"/>
    </source>
</evidence>
<dbReference type="GO" id="GO:0004143">
    <property type="term" value="F:ATP-dependent diacylglycerol kinase activity"/>
    <property type="evidence" value="ECO:0007669"/>
    <property type="project" value="TreeGrafter"/>
</dbReference>
<dbReference type="PANTHER" id="PTHR12358:SF106">
    <property type="entry name" value="LIPID KINASE YEGS"/>
    <property type="match status" value="1"/>
</dbReference>
<proteinExistence type="inferred from homology"/>
<evidence type="ECO:0000256" key="6">
    <source>
        <dbReference type="ARBA" id="ARBA00022741"/>
    </source>
</evidence>
<dbReference type="Gene3D" id="3.40.50.10330">
    <property type="entry name" value="Probable inorganic polyphosphate/atp-NAD kinase, domain 1"/>
    <property type="match status" value="1"/>
</dbReference>
<dbReference type="EMBL" id="JXKH01000002">
    <property type="protein sequence ID" value="OJG19356.1"/>
    <property type="molecule type" value="Genomic_DNA"/>
</dbReference>
<gene>
    <name evidence="14" type="ORF">RU97_GL000927</name>
</gene>
<keyword evidence="5" id="KW-0479">Metal-binding</keyword>
<dbReference type="PANTHER" id="PTHR12358">
    <property type="entry name" value="SPHINGOSINE KINASE"/>
    <property type="match status" value="1"/>
</dbReference>
<dbReference type="InterPro" id="IPR016064">
    <property type="entry name" value="NAD/diacylglycerol_kinase_sf"/>
</dbReference>
<keyword evidence="11" id="KW-0594">Phospholipid biosynthesis</keyword>
<accession>A0A1L8RHW9</accession>
<dbReference type="STRING" id="214095.RU97_GL000927"/>
<keyword evidence="8" id="KW-0067">ATP-binding</keyword>
<keyword evidence="9" id="KW-0460">Magnesium</keyword>
<evidence type="ECO:0000256" key="10">
    <source>
        <dbReference type="ARBA" id="ARBA00023098"/>
    </source>
</evidence>
<dbReference type="GO" id="GO:0005524">
    <property type="term" value="F:ATP binding"/>
    <property type="evidence" value="ECO:0007669"/>
    <property type="project" value="UniProtKB-KW"/>
</dbReference>
<evidence type="ECO:0000256" key="2">
    <source>
        <dbReference type="ARBA" id="ARBA00005983"/>
    </source>
</evidence>
<dbReference type="Proteomes" id="UP000181884">
    <property type="component" value="Unassembled WGS sequence"/>
</dbReference>
<feature type="domain" description="DAGKc" evidence="13">
    <location>
        <begin position="1"/>
        <end position="132"/>
    </location>
</feature>
<evidence type="ECO:0000259" key="13">
    <source>
        <dbReference type="PROSITE" id="PS50146"/>
    </source>
</evidence>
<evidence type="ECO:0000256" key="12">
    <source>
        <dbReference type="ARBA" id="ARBA00023264"/>
    </source>
</evidence>
<protein>
    <submittedName>
        <fullName evidence="14">Diacylglycerol kinase catalytic domain family protein</fullName>
    </submittedName>
</protein>
<dbReference type="SUPFAM" id="SSF111331">
    <property type="entry name" value="NAD kinase/diacylglycerol kinase-like"/>
    <property type="match status" value="1"/>
</dbReference>
<dbReference type="InterPro" id="IPR045540">
    <property type="entry name" value="YegS/DAGK_C"/>
</dbReference>
<dbReference type="PROSITE" id="PS50146">
    <property type="entry name" value="DAGK"/>
    <property type="match status" value="1"/>
</dbReference>
<dbReference type="GO" id="GO:0046872">
    <property type="term" value="F:metal ion binding"/>
    <property type="evidence" value="ECO:0007669"/>
    <property type="project" value="UniProtKB-KW"/>
</dbReference>
<comment type="caution">
    <text evidence="14">The sequence shown here is derived from an EMBL/GenBank/DDBJ whole genome shotgun (WGS) entry which is preliminary data.</text>
</comment>
<keyword evidence="10" id="KW-0443">Lipid metabolism</keyword>
<keyword evidence="7 14" id="KW-0418">Kinase</keyword>
<evidence type="ECO:0000256" key="8">
    <source>
        <dbReference type="ARBA" id="ARBA00022840"/>
    </source>
</evidence>
<evidence type="ECO:0000256" key="5">
    <source>
        <dbReference type="ARBA" id="ARBA00022723"/>
    </source>
</evidence>
<dbReference type="SMART" id="SM00046">
    <property type="entry name" value="DAGKc"/>
    <property type="match status" value="1"/>
</dbReference>
<sequence>MKQMECLLIINPSSGGEEAQEYREKIENRLRSLFDTVQIRETEGAGDAKKFAAEAAAAKVDSVFAMGGDGTVNEAISGLAEKEFRPKFGFFPLGTVNDLARALDIPLDPNEAIEQLTLRTKKIDIGKINDHYFINVVALGTIPAAVNETATSEKTKLGKLAYFVNGAKGVLNNDYYQFELLLDDKKQQITSSTLLVGLTNSIGGFEGLLPEAEVDDGLLHLIYLKDESLFDTLKAAPGLVKGVTEENQNLGYIAFKAGTITADQSLTANVDGDPGDELPLQLAVLPQHLSVYY</sequence>
<name>A0A1L8RHW9_9ENTE</name>
<evidence type="ECO:0000313" key="15">
    <source>
        <dbReference type="Proteomes" id="UP000181884"/>
    </source>
</evidence>
<dbReference type="Pfam" id="PF00781">
    <property type="entry name" value="DAGK_cat"/>
    <property type="match status" value="1"/>
</dbReference>
<keyword evidence="15" id="KW-1185">Reference proteome</keyword>
<dbReference type="AlphaFoldDB" id="A0A1L8RHW9"/>
<comment type="similarity">
    <text evidence="2">Belongs to the diacylglycerol/lipid kinase family.</text>
</comment>
<dbReference type="NCBIfam" id="TIGR00147">
    <property type="entry name" value="YegS/Rv2252/BmrU family lipid kinase"/>
    <property type="match status" value="1"/>
</dbReference>
<dbReference type="Gene3D" id="2.60.200.40">
    <property type="match status" value="1"/>
</dbReference>
<keyword evidence="4" id="KW-0808">Transferase</keyword>
<dbReference type="InterPro" id="IPR050187">
    <property type="entry name" value="Lipid_Phosphate_FormReg"/>
</dbReference>
<evidence type="ECO:0000256" key="4">
    <source>
        <dbReference type="ARBA" id="ARBA00022679"/>
    </source>
</evidence>